<dbReference type="Proteomes" id="UP001290455">
    <property type="component" value="Unassembled WGS sequence"/>
</dbReference>
<dbReference type="Pfam" id="PF09580">
    <property type="entry name" value="Spore_YhcN_YlaJ"/>
    <property type="match status" value="1"/>
</dbReference>
<sequence length="157" mass="18414">MKKTATLMLTIFYLVSLSACNNDGPKTSGLALLQTTHPSPTILSENKDKEMDVAKDVEREISKFKELYDVAVIKKDKEMLVAYKVKHLQRFRMKQIEKKMTKLLEEKYPKYTFIVSSDYKIFLEAVELHESMKNPNYSKKKAKERFDRIVKLRNELT</sequence>
<protein>
    <submittedName>
        <fullName evidence="2">Sporulation protein</fullName>
    </submittedName>
</protein>
<keyword evidence="1" id="KW-0732">Signal</keyword>
<gene>
    <name evidence="2" type="ORF">SM124_01310</name>
</gene>
<proteinExistence type="predicted"/>
<organism evidence="2 3">
    <name type="scientific">Robertmurraya mangrovi</name>
    <dbReference type="NCBI Taxonomy" id="3098077"/>
    <lineage>
        <taxon>Bacteria</taxon>
        <taxon>Bacillati</taxon>
        <taxon>Bacillota</taxon>
        <taxon>Bacilli</taxon>
        <taxon>Bacillales</taxon>
        <taxon>Bacillaceae</taxon>
        <taxon>Robertmurraya</taxon>
    </lineage>
</organism>
<dbReference type="EMBL" id="JAXOFX010000001">
    <property type="protein sequence ID" value="MDZ5470376.1"/>
    <property type="molecule type" value="Genomic_DNA"/>
</dbReference>
<evidence type="ECO:0000256" key="1">
    <source>
        <dbReference type="SAM" id="SignalP"/>
    </source>
</evidence>
<keyword evidence="3" id="KW-1185">Reference proteome</keyword>
<reference evidence="2 3" key="1">
    <citation type="submission" date="2023-11" db="EMBL/GenBank/DDBJ databases">
        <title>Bacillus jintuensis, isolated from a mudflat on the Beibu Gulf coast.</title>
        <authorList>
            <person name="Li M."/>
        </authorList>
    </citation>
    <scope>NUCLEOTIDE SEQUENCE [LARGE SCALE GENOMIC DNA]</scope>
    <source>
        <strain evidence="2 3">31A1R</strain>
    </source>
</reference>
<accession>A0ABU5ITC7</accession>
<feature type="chain" id="PRO_5045332809" evidence="1">
    <location>
        <begin position="22"/>
        <end position="157"/>
    </location>
</feature>
<dbReference type="RefSeq" id="WP_322444679.1">
    <property type="nucleotide sequence ID" value="NZ_JAXOFX010000001.1"/>
</dbReference>
<name>A0ABU5ITC7_9BACI</name>
<evidence type="ECO:0000313" key="3">
    <source>
        <dbReference type="Proteomes" id="UP001290455"/>
    </source>
</evidence>
<dbReference type="InterPro" id="IPR019076">
    <property type="entry name" value="Spore_lipoprot_YhcN/YlaJ-like"/>
</dbReference>
<dbReference type="PROSITE" id="PS51257">
    <property type="entry name" value="PROKAR_LIPOPROTEIN"/>
    <property type="match status" value="1"/>
</dbReference>
<evidence type="ECO:0000313" key="2">
    <source>
        <dbReference type="EMBL" id="MDZ5470376.1"/>
    </source>
</evidence>
<feature type="signal peptide" evidence="1">
    <location>
        <begin position="1"/>
        <end position="21"/>
    </location>
</feature>
<comment type="caution">
    <text evidence="2">The sequence shown here is derived from an EMBL/GenBank/DDBJ whole genome shotgun (WGS) entry which is preliminary data.</text>
</comment>